<feature type="transmembrane region" description="Helical" evidence="3">
    <location>
        <begin position="68"/>
        <end position="90"/>
    </location>
</feature>
<dbReference type="AlphaFoldDB" id="A0AAN7QYL2"/>
<dbReference type="InterPro" id="IPR013601">
    <property type="entry name" value="FAE1_typ3_polyketide_synth"/>
</dbReference>
<name>A0AAN7QYL2_9MYRT</name>
<keyword evidence="3" id="KW-1133">Transmembrane helix</keyword>
<dbReference type="EMBL" id="JAXIOK010000001">
    <property type="protein sequence ID" value="KAK4779883.1"/>
    <property type="molecule type" value="Genomic_DNA"/>
</dbReference>
<feature type="transmembrane region" description="Helical" evidence="3">
    <location>
        <begin position="25"/>
        <end position="48"/>
    </location>
</feature>
<evidence type="ECO:0000313" key="6">
    <source>
        <dbReference type="Proteomes" id="UP001345219"/>
    </source>
</evidence>
<dbReference type="InterPro" id="IPR016039">
    <property type="entry name" value="Thiolase-like"/>
</dbReference>
<feature type="domain" description="FAE" evidence="4">
    <location>
        <begin position="90"/>
        <end position="173"/>
    </location>
</feature>
<keyword evidence="3" id="KW-0812">Transmembrane</keyword>
<dbReference type="GO" id="GO:0006633">
    <property type="term" value="P:fatty acid biosynthetic process"/>
    <property type="evidence" value="ECO:0007669"/>
    <property type="project" value="InterPro"/>
</dbReference>
<keyword evidence="1" id="KW-0808">Transferase</keyword>
<dbReference type="PANTHER" id="PTHR31561">
    <property type="entry name" value="3-KETOACYL-COA SYNTHASE"/>
    <property type="match status" value="1"/>
</dbReference>
<proteinExistence type="predicted"/>
<keyword evidence="3" id="KW-0472">Membrane</keyword>
<dbReference type="Pfam" id="PF08392">
    <property type="entry name" value="FAE1_CUT1_RppA"/>
    <property type="match status" value="1"/>
</dbReference>
<dbReference type="GO" id="GO:0009922">
    <property type="term" value="F:fatty acid elongase activity"/>
    <property type="evidence" value="ECO:0007669"/>
    <property type="project" value="UniProtKB-EC"/>
</dbReference>
<protein>
    <recommendedName>
        <fullName evidence="4">FAE domain-containing protein</fullName>
    </recommendedName>
</protein>
<evidence type="ECO:0000313" key="5">
    <source>
        <dbReference type="EMBL" id="KAK4779883.1"/>
    </source>
</evidence>
<evidence type="ECO:0000256" key="2">
    <source>
        <dbReference type="ARBA" id="ARBA00047375"/>
    </source>
</evidence>
<dbReference type="InterPro" id="IPR012392">
    <property type="entry name" value="3-ktacl-CoA_syn"/>
</dbReference>
<comment type="catalytic activity">
    <reaction evidence="2">
        <text>a very-long-chain acyl-CoA + malonyl-CoA + H(+) = a very-long-chain 3-oxoacyl-CoA + CO2 + CoA</text>
        <dbReference type="Rhea" id="RHEA:32727"/>
        <dbReference type="ChEBI" id="CHEBI:15378"/>
        <dbReference type="ChEBI" id="CHEBI:16526"/>
        <dbReference type="ChEBI" id="CHEBI:57287"/>
        <dbReference type="ChEBI" id="CHEBI:57384"/>
        <dbReference type="ChEBI" id="CHEBI:90725"/>
        <dbReference type="ChEBI" id="CHEBI:90736"/>
        <dbReference type="EC" id="2.3.1.199"/>
    </reaction>
</comment>
<evidence type="ECO:0000259" key="4">
    <source>
        <dbReference type="Pfam" id="PF08392"/>
    </source>
</evidence>
<keyword evidence="6" id="KW-1185">Reference proteome</keyword>
<gene>
    <name evidence="5" type="ORF">SAY87_015989</name>
</gene>
<keyword evidence="1" id="KW-0012">Acyltransferase</keyword>
<dbReference type="SUPFAM" id="SSF53901">
    <property type="entry name" value="Thiolase-like"/>
    <property type="match status" value="1"/>
</dbReference>
<organism evidence="5 6">
    <name type="scientific">Trapa incisa</name>
    <dbReference type="NCBI Taxonomy" id="236973"/>
    <lineage>
        <taxon>Eukaryota</taxon>
        <taxon>Viridiplantae</taxon>
        <taxon>Streptophyta</taxon>
        <taxon>Embryophyta</taxon>
        <taxon>Tracheophyta</taxon>
        <taxon>Spermatophyta</taxon>
        <taxon>Magnoliopsida</taxon>
        <taxon>eudicotyledons</taxon>
        <taxon>Gunneridae</taxon>
        <taxon>Pentapetalae</taxon>
        <taxon>rosids</taxon>
        <taxon>malvids</taxon>
        <taxon>Myrtales</taxon>
        <taxon>Lythraceae</taxon>
        <taxon>Trapa</taxon>
    </lineage>
</organism>
<reference evidence="5 6" key="1">
    <citation type="journal article" date="2023" name="Hortic Res">
        <title>Pangenome of water caltrop reveals structural variations and asymmetric subgenome divergence after allopolyploidization.</title>
        <authorList>
            <person name="Zhang X."/>
            <person name="Chen Y."/>
            <person name="Wang L."/>
            <person name="Yuan Y."/>
            <person name="Fang M."/>
            <person name="Shi L."/>
            <person name="Lu R."/>
            <person name="Comes H.P."/>
            <person name="Ma Y."/>
            <person name="Chen Y."/>
            <person name="Huang G."/>
            <person name="Zhou Y."/>
            <person name="Zheng Z."/>
            <person name="Qiu Y."/>
        </authorList>
    </citation>
    <scope>NUCLEOTIDE SEQUENCE [LARGE SCALE GENOMIC DNA]</scope>
    <source>
        <tissue evidence="5">Roots</tissue>
    </source>
</reference>
<accession>A0AAN7QYL2</accession>
<comment type="caution">
    <text evidence="5">The sequence shown here is derived from an EMBL/GenBank/DDBJ whole genome shotgun (WGS) entry which is preliminary data.</text>
</comment>
<sequence>MPQPLPYFWYSDKLMKYVKLAYEHLVNHFITLTIVPVTLGLLVKAVILHGPGELLRLSPCQHLHFDDGSVQVSLCSAFLVTIVATAYYFMCRRRRAIFLIDFACWKPPFTCRIPFASFMEHSKLVLKENPKSYEFQTRMLERSGLGEETCLPPAIHYIPPEPNMAASRDESEEWEALKENIPTIGPLVLPASEQLLFLINLIGRKIKKESFGIGLVNKEGWRAILISAVALQKQTSVSIPFTVITLDLYHVSPSIVLFR</sequence>
<evidence type="ECO:0000256" key="3">
    <source>
        <dbReference type="SAM" id="Phobius"/>
    </source>
</evidence>
<dbReference type="GO" id="GO:0016020">
    <property type="term" value="C:membrane"/>
    <property type="evidence" value="ECO:0007669"/>
    <property type="project" value="InterPro"/>
</dbReference>
<evidence type="ECO:0000256" key="1">
    <source>
        <dbReference type="ARBA" id="ARBA00023315"/>
    </source>
</evidence>
<dbReference type="Proteomes" id="UP001345219">
    <property type="component" value="Chromosome 13"/>
</dbReference>